<dbReference type="SUPFAM" id="SSF53901">
    <property type="entry name" value="Thiolase-like"/>
    <property type="match status" value="2"/>
</dbReference>
<evidence type="ECO:0000256" key="1">
    <source>
        <dbReference type="ARBA" id="ARBA00005531"/>
    </source>
</evidence>
<dbReference type="STRING" id="156994.SAMN04488028_106220"/>
<gene>
    <name evidence="6" type="ORF">SAMN04488028_106220</name>
</gene>
<dbReference type="InterPro" id="IPR011141">
    <property type="entry name" value="Polyketide_synthase_type-III"/>
</dbReference>
<dbReference type="Gene3D" id="3.40.47.10">
    <property type="match status" value="2"/>
</dbReference>
<evidence type="ECO:0000256" key="3">
    <source>
        <dbReference type="PIRSR" id="PIRSR000451-1"/>
    </source>
</evidence>
<evidence type="ECO:0000256" key="2">
    <source>
        <dbReference type="ARBA" id="ARBA00022679"/>
    </source>
</evidence>
<organism evidence="6 7">
    <name type="scientific">Reichenbachiella agariperforans</name>
    <dbReference type="NCBI Taxonomy" id="156994"/>
    <lineage>
        <taxon>Bacteria</taxon>
        <taxon>Pseudomonadati</taxon>
        <taxon>Bacteroidota</taxon>
        <taxon>Cytophagia</taxon>
        <taxon>Cytophagales</taxon>
        <taxon>Reichenbachiellaceae</taxon>
        <taxon>Reichenbachiella</taxon>
    </lineage>
</organism>
<feature type="domain" description="Chalcone/stilbene synthase N-terminal" evidence="4">
    <location>
        <begin position="3"/>
        <end position="213"/>
    </location>
</feature>
<protein>
    <submittedName>
        <fullName evidence="6">Predicted naringenin-chalcone synthase</fullName>
    </submittedName>
</protein>
<dbReference type="Pfam" id="PF00195">
    <property type="entry name" value="Chal_sti_synt_N"/>
    <property type="match status" value="1"/>
</dbReference>
<dbReference type="InterPro" id="IPR001099">
    <property type="entry name" value="Chalcone/stilbene_synt_N"/>
</dbReference>
<dbReference type="InterPro" id="IPR016039">
    <property type="entry name" value="Thiolase-like"/>
</dbReference>
<dbReference type="RefSeq" id="WP_073124024.1">
    <property type="nucleotide sequence ID" value="NZ_FRAA01000006.1"/>
</dbReference>
<evidence type="ECO:0000259" key="5">
    <source>
        <dbReference type="Pfam" id="PF02797"/>
    </source>
</evidence>
<proteinExistence type="inferred from homology"/>
<dbReference type="CDD" id="cd00831">
    <property type="entry name" value="CHS_like"/>
    <property type="match status" value="1"/>
</dbReference>
<feature type="domain" description="Chalcone/stilbene synthase C-terminal" evidence="5">
    <location>
        <begin position="223"/>
        <end position="358"/>
    </location>
</feature>
<keyword evidence="2" id="KW-0808">Transferase</keyword>
<dbReference type="InterPro" id="IPR012328">
    <property type="entry name" value="Chalcone/stilbene_synt_C"/>
</dbReference>
<dbReference type="AlphaFoldDB" id="A0A1M6TXU1"/>
<dbReference type="PANTHER" id="PTHR11877">
    <property type="entry name" value="HYDROXYMETHYLGLUTARYL-COA SYNTHASE"/>
    <property type="match status" value="1"/>
</dbReference>
<accession>A0A1M6TXU1</accession>
<dbReference type="EMBL" id="FRAA01000006">
    <property type="protein sequence ID" value="SHK61608.1"/>
    <property type="molecule type" value="Genomic_DNA"/>
</dbReference>
<sequence>MSAYITSIGTANPDNRYKQEDIANFMCDNLAQSDEEKRKLRILYRATGIEERYSILDDYKRKNGDFKFFKNSPDLQPFPSTSVRMKLYREQAVPLAISAITNCINGSSLASFTHLITVSCTGMYAPGLDVDLIKTLNLSPSINRTSINFMGCYAAMNALGLAKQICQNQDAKVLIVSVELCTLHLQSTKNEDNLLAHSLFADGAAAVVVSSQPSDNCLEIKSSSSYLAISGKNDMAWQIGDFGFEMALTSYVPDIIKSGIHDLTRQLLEQTDMDLTDIDGYAIHPGGKRILESIEAELGLTKADNRHAYEVLKHYGNMSSPTILFVLKRVLAEQRDDQNILSFAFGPGLTMESILFKSHTNV</sequence>
<dbReference type="GO" id="GO:0016747">
    <property type="term" value="F:acyltransferase activity, transferring groups other than amino-acyl groups"/>
    <property type="evidence" value="ECO:0007669"/>
    <property type="project" value="InterPro"/>
</dbReference>
<dbReference type="Pfam" id="PF02797">
    <property type="entry name" value="Chal_sti_synt_C"/>
    <property type="match status" value="1"/>
</dbReference>
<comment type="similarity">
    <text evidence="1">Belongs to the thiolase-like superfamily. Chalcone/stilbene synthases family.</text>
</comment>
<evidence type="ECO:0000313" key="7">
    <source>
        <dbReference type="Proteomes" id="UP000184474"/>
    </source>
</evidence>
<feature type="active site" description="Acyl-thioester intermediate" evidence="3">
    <location>
        <position position="152"/>
    </location>
</feature>
<dbReference type="Proteomes" id="UP000184474">
    <property type="component" value="Unassembled WGS sequence"/>
</dbReference>
<name>A0A1M6TXU1_REIAG</name>
<reference evidence="7" key="1">
    <citation type="submission" date="2016-11" db="EMBL/GenBank/DDBJ databases">
        <authorList>
            <person name="Varghese N."/>
            <person name="Submissions S."/>
        </authorList>
    </citation>
    <scope>NUCLEOTIDE SEQUENCE [LARGE SCALE GENOMIC DNA]</scope>
    <source>
        <strain evidence="7">DSM 26134</strain>
    </source>
</reference>
<dbReference type="PANTHER" id="PTHR11877:SF46">
    <property type="entry name" value="TYPE III POLYKETIDE SYNTHASE A"/>
    <property type="match status" value="1"/>
</dbReference>
<evidence type="ECO:0000313" key="6">
    <source>
        <dbReference type="EMBL" id="SHK61608.1"/>
    </source>
</evidence>
<dbReference type="GO" id="GO:0030639">
    <property type="term" value="P:polyketide biosynthetic process"/>
    <property type="evidence" value="ECO:0007669"/>
    <property type="project" value="TreeGrafter"/>
</dbReference>
<evidence type="ECO:0000259" key="4">
    <source>
        <dbReference type="Pfam" id="PF00195"/>
    </source>
</evidence>
<keyword evidence="7" id="KW-1185">Reference proteome</keyword>
<dbReference type="PIRSF" id="PIRSF000451">
    <property type="entry name" value="PKS_III"/>
    <property type="match status" value="1"/>
</dbReference>